<dbReference type="EMBL" id="BMNG01000010">
    <property type="protein sequence ID" value="GGO49265.1"/>
    <property type="molecule type" value="Genomic_DNA"/>
</dbReference>
<dbReference type="InterPro" id="IPR002575">
    <property type="entry name" value="Aminoglycoside_PTrfase"/>
</dbReference>
<dbReference type="InterPro" id="IPR011009">
    <property type="entry name" value="Kinase-like_dom_sf"/>
</dbReference>
<organism evidence="2 3">
    <name type="scientific">Streptomyces lasiicapitis</name>
    <dbReference type="NCBI Taxonomy" id="1923961"/>
    <lineage>
        <taxon>Bacteria</taxon>
        <taxon>Bacillati</taxon>
        <taxon>Actinomycetota</taxon>
        <taxon>Actinomycetes</taxon>
        <taxon>Kitasatosporales</taxon>
        <taxon>Streptomycetaceae</taxon>
        <taxon>Streptomyces</taxon>
    </lineage>
</organism>
<comment type="caution">
    <text evidence="2">The sequence shown here is derived from an EMBL/GenBank/DDBJ whole genome shotgun (WGS) entry which is preliminary data.</text>
</comment>
<sequence length="293" mass="30334">MIGGMPTSPTPSTARDLVRRVLPQAPDTTVEPVDEGGEHSTWWIGERYVLRLTLDPGAAARQRRELLLREAIRPHVPVGVPASVAAGEWAPGLTYTVDTRLPGTSAEHRPVAPEGESDLAGLLSGLRALPAEATAALRLPAGKPRALGPLHASAEEAAGHLAAEGELPAALAAPRAPGTPAHPAAAPTAVVLHNDLKGEHLLVSSAGRVSGVLDWADAVVGDPAEDVAGLALSIGAAAAVRVTAAAGYGPEVARRGVLLARYDTAIRLADRLRGRDDSPLPLLRAQLGRAWER</sequence>
<keyword evidence="3" id="KW-1185">Reference proteome</keyword>
<dbReference type="InterPro" id="IPR051678">
    <property type="entry name" value="AGP_Transferase"/>
</dbReference>
<proteinExistence type="predicted"/>
<gene>
    <name evidence="2" type="ORF">GCM10012286_46820</name>
</gene>
<dbReference type="PANTHER" id="PTHR21310">
    <property type="entry name" value="AMINOGLYCOSIDE PHOSPHOTRANSFERASE-RELATED-RELATED"/>
    <property type="match status" value="1"/>
</dbReference>
<evidence type="ECO:0000313" key="3">
    <source>
        <dbReference type="Proteomes" id="UP000656881"/>
    </source>
</evidence>
<name>A0ABQ2MAH3_9ACTN</name>
<protein>
    <recommendedName>
        <fullName evidence="1">Aminoglycoside phosphotransferase domain-containing protein</fullName>
    </recommendedName>
</protein>
<accession>A0ABQ2MAH3</accession>
<dbReference type="Gene3D" id="3.30.200.20">
    <property type="entry name" value="Phosphorylase Kinase, domain 1"/>
    <property type="match status" value="1"/>
</dbReference>
<reference evidence="3" key="1">
    <citation type="journal article" date="2019" name="Int. J. Syst. Evol. Microbiol.">
        <title>The Global Catalogue of Microorganisms (GCM) 10K type strain sequencing project: providing services to taxonomists for standard genome sequencing and annotation.</title>
        <authorList>
            <consortium name="The Broad Institute Genomics Platform"/>
            <consortium name="The Broad Institute Genome Sequencing Center for Infectious Disease"/>
            <person name="Wu L."/>
            <person name="Ma J."/>
        </authorList>
    </citation>
    <scope>NUCLEOTIDE SEQUENCE [LARGE SCALE GENOMIC DNA]</scope>
    <source>
        <strain evidence="3">CGMCC 4.7349</strain>
    </source>
</reference>
<dbReference type="Gene3D" id="3.90.1200.10">
    <property type="match status" value="1"/>
</dbReference>
<dbReference type="SUPFAM" id="SSF56112">
    <property type="entry name" value="Protein kinase-like (PK-like)"/>
    <property type="match status" value="1"/>
</dbReference>
<dbReference type="Pfam" id="PF01636">
    <property type="entry name" value="APH"/>
    <property type="match status" value="1"/>
</dbReference>
<feature type="domain" description="Aminoglycoside phosphotransferase" evidence="1">
    <location>
        <begin position="29"/>
        <end position="253"/>
    </location>
</feature>
<dbReference type="Proteomes" id="UP000656881">
    <property type="component" value="Unassembled WGS sequence"/>
</dbReference>
<evidence type="ECO:0000313" key="2">
    <source>
        <dbReference type="EMBL" id="GGO49265.1"/>
    </source>
</evidence>
<evidence type="ECO:0000259" key="1">
    <source>
        <dbReference type="Pfam" id="PF01636"/>
    </source>
</evidence>